<sequence>MLTTRYAVLIRLCNTLLPGDPVEDIKDITPEVVNKCLNNSAFTTSSIGELLTQHCAEVNKWLLSNKIQSEWRDGTLLCELLEKEGVQMNDWKTLPKLKRIKLCLKRSKELKIPKIISAEEIMLCNDDVPVMLFISLFRNKEIELKRVEASGEHVEEKILVDIPQQLKTEFFGAKNATLLFAQKLEKMISDDLTRKGDKHVSKLAHKSISMEFNKRKSISNTDLNSPRVAVAVKIRELSKTPDVQRNGTPKLTPKGTLPLKVSFCETKSGDVTPLEWTTKSFYKELKENAE</sequence>
<organism evidence="2 3">
    <name type="scientific">Entamoeba invadens IP1</name>
    <dbReference type="NCBI Taxonomy" id="370355"/>
    <lineage>
        <taxon>Eukaryota</taxon>
        <taxon>Amoebozoa</taxon>
        <taxon>Evosea</taxon>
        <taxon>Archamoebae</taxon>
        <taxon>Mastigamoebida</taxon>
        <taxon>Entamoebidae</taxon>
        <taxon>Entamoeba</taxon>
    </lineage>
</organism>
<feature type="domain" description="Calponin-homology (CH)" evidence="1">
    <location>
        <begin position="65"/>
        <end position="138"/>
    </location>
</feature>
<dbReference type="GeneID" id="14885836"/>
<evidence type="ECO:0000259" key="1">
    <source>
        <dbReference type="Pfam" id="PF00307"/>
    </source>
</evidence>
<dbReference type="Pfam" id="PF00307">
    <property type="entry name" value="CH"/>
    <property type="match status" value="1"/>
</dbReference>
<dbReference type="InterPro" id="IPR001715">
    <property type="entry name" value="CH_dom"/>
</dbReference>
<dbReference type="EMBL" id="KB206902">
    <property type="protein sequence ID" value="ELP86838.1"/>
    <property type="molecule type" value="Genomic_DNA"/>
</dbReference>
<dbReference type="InterPro" id="IPR036872">
    <property type="entry name" value="CH_dom_sf"/>
</dbReference>
<dbReference type="Gene3D" id="1.10.418.10">
    <property type="entry name" value="Calponin-like domain"/>
    <property type="match status" value="1"/>
</dbReference>
<evidence type="ECO:0000313" key="2">
    <source>
        <dbReference type="EMBL" id="ELP86838.1"/>
    </source>
</evidence>
<dbReference type="RefSeq" id="XP_004253609.1">
    <property type="nucleotide sequence ID" value="XM_004253561.1"/>
</dbReference>
<protein>
    <recommendedName>
        <fullName evidence="1">Calponin-homology (CH) domain-containing protein</fullName>
    </recommendedName>
</protein>
<name>A0A0A1U2H9_ENTIV</name>
<dbReference type="VEuPathDB" id="AmoebaDB:EIN_043760"/>
<dbReference type="SUPFAM" id="SSF47576">
    <property type="entry name" value="Calponin-homology domain, CH-domain"/>
    <property type="match status" value="1"/>
</dbReference>
<proteinExistence type="predicted"/>
<dbReference type="AlphaFoldDB" id="A0A0A1U2H9"/>
<dbReference type="KEGG" id="eiv:EIN_043760"/>
<dbReference type="Proteomes" id="UP000014680">
    <property type="component" value="Unassembled WGS sequence"/>
</dbReference>
<accession>A0A0A1U2H9</accession>
<gene>
    <name evidence="2" type="ORF">EIN_043760</name>
</gene>
<reference evidence="2 3" key="1">
    <citation type="submission" date="2012-10" db="EMBL/GenBank/DDBJ databases">
        <authorList>
            <person name="Zafar N."/>
            <person name="Inman J."/>
            <person name="Hall N."/>
            <person name="Lorenzi H."/>
            <person name="Caler E."/>
        </authorList>
    </citation>
    <scope>NUCLEOTIDE SEQUENCE [LARGE SCALE GENOMIC DNA]</scope>
    <source>
        <strain evidence="2 3">IP1</strain>
    </source>
</reference>
<keyword evidence="3" id="KW-1185">Reference proteome</keyword>
<evidence type="ECO:0000313" key="3">
    <source>
        <dbReference type="Proteomes" id="UP000014680"/>
    </source>
</evidence>